<dbReference type="AlphaFoldDB" id="A0A4Y9Y6J0"/>
<dbReference type="Proteomes" id="UP000298327">
    <property type="component" value="Unassembled WGS sequence"/>
</dbReference>
<reference evidence="2 3" key="1">
    <citation type="submission" date="2019-02" db="EMBL/GenBank/DDBJ databases">
        <title>Genome sequencing of the rare red list fungi Dentipellis fragilis.</title>
        <authorList>
            <person name="Buettner E."/>
            <person name="Kellner H."/>
        </authorList>
    </citation>
    <scope>NUCLEOTIDE SEQUENCE [LARGE SCALE GENOMIC DNA]</scope>
    <source>
        <strain evidence="2 3">DSM 105465</strain>
    </source>
</reference>
<name>A0A4Y9Y6J0_9AGAM</name>
<feature type="compositionally biased region" description="Polar residues" evidence="1">
    <location>
        <begin position="248"/>
        <end position="259"/>
    </location>
</feature>
<comment type="caution">
    <text evidence="2">The sequence shown here is derived from an EMBL/GenBank/DDBJ whole genome shotgun (WGS) entry which is preliminary data.</text>
</comment>
<feature type="compositionally biased region" description="Basic and acidic residues" evidence="1">
    <location>
        <begin position="261"/>
        <end position="272"/>
    </location>
</feature>
<feature type="region of interest" description="Disordered" evidence="1">
    <location>
        <begin position="248"/>
        <end position="302"/>
    </location>
</feature>
<organism evidence="2 3">
    <name type="scientific">Dentipellis fragilis</name>
    <dbReference type="NCBI Taxonomy" id="205917"/>
    <lineage>
        <taxon>Eukaryota</taxon>
        <taxon>Fungi</taxon>
        <taxon>Dikarya</taxon>
        <taxon>Basidiomycota</taxon>
        <taxon>Agaricomycotina</taxon>
        <taxon>Agaricomycetes</taxon>
        <taxon>Russulales</taxon>
        <taxon>Hericiaceae</taxon>
        <taxon>Dentipellis</taxon>
    </lineage>
</organism>
<gene>
    <name evidence="2" type="ORF">EVG20_g8266</name>
</gene>
<proteinExistence type="predicted"/>
<protein>
    <submittedName>
        <fullName evidence="2">Uncharacterized protein</fullName>
    </submittedName>
</protein>
<keyword evidence="3" id="KW-1185">Reference proteome</keyword>
<accession>A0A4Y9Y6J0</accession>
<evidence type="ECO:0000313" key="2">
    <source>
        <dbReference type="EMBL" id="TFY58134.1"/>
    </source>
</evidence>
<evidence type="ECO:0000256" key="1">
    <source>
        <dbReference type="SAM" id="MobiDB-lite"/>
    </source>
</evidence>
<evidence type="ECO:0000313" key="3">
    <source>
        <dbReference type="Proteomes" id="UP000298327"/>
    </source>
</evidence>
<sequence length="302" mass="33147">MLTVTRLVKFCFDTSQGAEAMMQASQKQDIHGSRPKDVDVHCSLRPQSPTRDSPSTTLSNVFLCSTVAYSSSRNRKEDTGSSGVIWYQLNDEDASMKTKSTALNGLLHPYAPGAPFFSSSSEPPDAQHHVSKANCGFTSFHRLFRVMRFRLVSMTRTSLAQAIQLLQVIHPSDLNLRRPCQASTYAALIRHVLHNSIILTQLTALHPGSGSSDSESGRRSQFRAVDVSNAQFLYDILHTLRSDTGLCTLQGPRTSTSISAPEKRVPPNEKSNENTPGTVPKPECSSSSLSMHKNKKGSEARL</sequence>
<dbReference type="EMBL" id="SEOQ01000701">
    <property type="protein sequence ID" value="TFY58134.1"/>
    <property type="molecule type" value="Genomic_DNA"/>
</dbReference>